<name>A0AAW1Q2N7_9CHLO</name>
<organism evidence="2 3">
    <name type="scientific">[Myrmecia] bisecta</name>
    <dbReference type="NCBI Taxonomy" id="41462"/>
    <lineage>
        <taxon>Eukaryota</taxon>
        <taxon>Viridiplantae</taxon>
        <taxon>Chlorophyta</taxon>
        <taxon>core chlorophytes</taxon>
        <taxon>Trebouxiophyceae</taxon>
        <taxon>Trebouxiales</taxon>
        <taxon>Trebouxiaceae</taxon>
        <taxon>Myrmecia</taxon>
    </lineage>
</organism>
<dbReference type="AlphaFoldDB" id="A0AAW1Q2N7"/>
<evidence type="ECO:0000256" key="1">
    <source>
        <dbReference type="SAM" id="MobiDB-lite"/>
    </source>
</evidence>
<gene>
    <name evidence="2" type="ORF">WJX72_002105</name>
</gene>
<protein>
    <submittedName>
        <fullName evidence="2">Uncharacterized protein</fullName>
    </submittedName>
</protein>
<evidence type="ECO:0000313" key="2">
    <source>
        <dbReference type="EMBL" id="KAK9816573.1"/>
    </source>
</evidence>
<dbReference type="EMBL" id="JALJOR010000005">
    <property type="protein sequence ID" value="KAK9816573.1"/>
    <property type="molecule type" value="Genomic_DNA"/>
</dbReference>
<dbReference type="Proteomes" id="UP001489004">
    <property type="component" value="Unassembled WGS sequence"/>
</dbReference>
<proteinExistence type="predicted"/>
<keyword evidence="3" id="KW-1185">Reference proteome</keyword>
<comment type="caution">
    <text evidence="2">The sequence shown here is derived from an EMBL/GenBank/DDBJ whole genome shotgun (WGS) entry which is preliminary data.</text>
</comment>
<reference evidence="2 3" key="1">
    <citation type="journal article" date="2024" name="Nat. Commun.">
        <title>Phylogenomics reveals the evolutionary origins of lichenization in chlorophyte algae.</title>
        <authorList>
            <person name="Puginier C."/>
            <person name="Libourel C."/>
            <person name="Otte J."/>
            <person name="Skaloud P."/>
            <person name="Haon M."/>
            <person name="Grisel S."/>
            <person name="Petersen M."/>
            <person name="Berrin J.G."/>
            <person name="Delaux P.M."/>
            <person name="Dal Grande F."/>
            <person name="Keller J."/>
        </authorList>
    </citation>
    <scope>NUCLEOTIDE SEQUENCE [LARGE SCALE GENOMIC DNA]</scope>
    <source>
        <strain evidence="2 3">SAG 2043</strain>
    </source>
</reference>
<feature type="region of interest" description="Disordered" evidence="1">
    <location>
        <begin position="1"/>
        <end position="30"/>
    </location>
</feature>
<feature type="region of interest" description="Disordered" evidence="1">
    <location>
        <begin position="47"/>
        <end position="128"/>
    </location>
</feature>
<evidence type="ECO:0000313" key="3">
    <source>
        <dbReference type="Proteomes" id="UP001489004"/>
    </source>
</evidence>
<feature type="compositionally biased region" description="Basic and acidic residues" evidence="1">
    <location>
        <begin position="48"/>
        <end position="68"/>
    </location>
</feature>
<accession>A0AAW1Q2N7</accession>
<feature type="compositionally biased region" description="Basic and acidic residues" evidence="1">
    <location>
        <begin position="1"/>
        <end position="10"/>
    </location>
</feature>
<feature type="compositionally biased region" description="Basic residues" evidence="1">
    <location>
        <begin position="100"/>
        <end position="111"/>
    </location>
</feature>
<sequence length="128" mass="14473">MGSHAGKADHQAFPAARNTPFNLPEPPALPGKWNATLLSAWNHQRCVPPDDLKRRQPEAETQRPETAIRPRTAWPAVPPVPDQAAVKKQYSRAPPTAKRQTNRHPRRRNAPLRRNLLDGHHSASKTWR</sequence>